<dbReference type="EMBL" id="FMXA01000011">
    <property type="protein sequence ID" value="SDA50920.1"/>
    <property type="molecule type" value="Genomic_DNA"/>
</dbReference>
<dbReference type="Proteomes" id="UP000199689">
    <property type="component" value="Unassembled WGS sequence"/>
</dbReference>
<organism evidence="2 3">
    <name type="scientific">Allisonella histaminiformans</name>
    <dbReference type="NCBI Taxonomy" id="209880"/>
    <lineage>
        <taxon>Bacteria</taxon>
        <taxon>Bacillati</taxon>
        <taxon>Bacillota</taxon>
        <taxon>Negativicutes</taxon>
        <taxon>Veillonellales</taxon>
        <taxon>Veillonellaceae</taxon>
        <taxon>Allisonella</taxon>
    </lineage>
</organism>
<dbReference type="Pfam" id="PF10040">
    <property type="entry name" value="CRISPR_Cas6"/>
    <property type="match status" value="1"/>
</dbReference>
<accession>A0A1G5VYF2</accession>
<name>A0A1G5VYF2_9FIRM</name>
<evidence type="ECO:0000313" key="3">
    <source>
        <dbReference type="Proteomes" id="UP000199689"/>
    </source>
</evidence>
<proteinExistence type="predicted"/>
<dbReference type="RefSeq" id="WP_091364508.1">
    <property type="nucleotide sequence ID" value="NZ_FMXA01000011.1"/>
</dbReference>
<dbReference type="AlphaFoldDB" id="A0A1G5VYF2"/>
<evidence type="ECO:0000313" key="2">
    <source>
        <dbReference type="EMBL" id="SDA50920.1"/>
    </source>
</evidence>
<protein>
    <submittedName>
        <fullName evidence="2">CRISPR-associated endoribonuclease Cas6</fullName>
    </submittedName>
</protein>
<dbReference type="CDD" id="cd21141">
    <property type="entry name" value="Cas6_III-like"/>
    <property type="match status" value="1"/>
</dbReference>
<feature type="domain" description="CRISPR-associated protein Cas6 C-terminal" evidence="1">
    <location>
        <begin position="126"/>
        <end position="241"/>
    </location>
</feature>
<sequence>MLRQVEFEMTLPDGEKLNQSMGSLMQGILMEKTDSAWAAEMHTQRVRPFSQYVTMKEGKPIWCIQTITDQAFEHLIYPLMRLNRVHLKQRGFDIGLSHFHVVKQEKFSDIETKYLLNHQKIHHINLSFVTSATCKTQGGYAVFPFPYLILKNLVSKWNAFSDSSIINSDHTADQLDKEMQVVDYHLHMHPFSLEGRRIRAFRGNVSYGLFKNDMAARLTAILTDFASYAGTGIKTALGMGGTATEISFYREGK</sequence>
<dbReference type="GeneID" id="87756024"/>
<dbReference type="STRING" id="209880.SAMN02910343_00997"/>
<gene>
    <name evidence="2" type="ORF">SAMN02910343_00997</name>
</gene>
<dbReference type="InterPro" id="IPR019267">
    <property type="entry name" value="CRISPR-assoc_Cas6_C"/>
</dbReference>
<keyword evidence="3" id="KW-1185">Reference proteome</keyword>
<reference evidence="2 3" key="1">
    <citation type="submission" date="2016-10" db="EMBL/GenBank/DDBJ databases">
        <authorList>
            <person name="de Groot N.N."/>
        </authorList>
    </citation>
    <scope>NUCLEOTIDE SEQUENCE [LARGE SCALE GENOMIC DNA]</scope>
    <source>
        <strain evidence="2 3">DSM 15230</strain>
    </source>
</reference>
<evidence type="ECO:0000259" key="1">
    <source>
        <dbReference type="Pfam" id="PF10040"/>
    </source>
</evidence>
<dbReference type="Gene3D" id="3.30.70.1900">
    <property type="match status" value="1"/>
</dbReference>
<dbReference type="OrthoDB" id="425607at2"/>